<name>A0AC61PI39_9FIRM</name>
<proteinExistence type="predicted"/>
<sequence length="248" mass="27208">MSEKLFEFSGVTVTVTGVYGTLSVIVLLLFMTWWLLNRKKRTGQPIFAGQVMNGVGFGLLPALAFLKAFQDISTGKGAAVTDPLPLVRWLTEDGCYRPMRIETAAAICLFILLCLWLILRKEEFPDNGDLLMIAVCLWSAIRLVTEDFRLEPQILFHITSCVTMMLCLIIWIVRRSKICRMPLRTAADLAAVSLCIAVNLLTATGTLTAGSGIADFAVKTGSALLALILTLIVGGDVRKLKQRTVQQG</sequence>
<keyword evidence="2" id="KW-1185">Reference proteome</keyword>
<gene>
    <name evidence="1" type="ORF">SAMN06297397_0449</name>
</gene>
<dbReference type="Proteomes" id="UP000192328">
    <property type="component" value="Unassembled WGS sequence"/>
</dbReference>
<dbReference type="EMBL" id="FWXZ01000001">
    <property type="protein sequence ID" value="SMC38209.1"/>
    <property type="molecule type" value="Genomic_DNA"/>
</dbReference>
<organism evidence="1 2">
    <name type="scientific">Aristaeella lactis</name>
    <dbReference type="NCBI Taxonomy" id="3046383"/>
    <lineage>
        <taxon>Bacteria</taxon>
        <taxon>Bacillati</taxon>
        <taxon>Bacillota</taxon>
        <taxon>Clostridia</taxon>
        <taxon>Eubacteriales</taxon>
        <taxon>Aristaeellaceae</taxon>
        <taxon>Aristaeella</taxon>
    </lineage>
</organism>
<evidence type="ECO:0000313" key="1">
    <source>
        <dbReference type="EMBL" id="SMC38209.1"/>
    </source>
</evidence>
<reference evidence="1" key="1">
    <citation type="submission" date="2017-04" db="EMBL/GenBank/DDBJ databases">
        <authorList>
            <person name="Varghese N."/>
            <person name="Submissions S."/>
        </authorList>
    </citation>
    <scope>NUCLEOTIDE SEQUENCE</scope>
    <source>
        <strain evidence="1">WTE2008</strain>
    </source>
</reference>
<accession>A0AC61PI39</accession>
<evidence type="ECO:0000313" key="2">
    <source>
        <dbReference type="Proteomes" id="UP000192328"/>
    </source>
</evidence>
<protein>
    <submittedName>
        <fullName evidence="1">Uncharacterized protein</fullName>
    </submittedName>
</protein>
<comment type="caution">
    <text evidence="1">The sequence shown here is derived from an EMBL/GenBank/DDBJ whole genome shotgun (WGS) entry which is preliminary data.</text>
</comment>